<evidence type="ECO:0000256" key="6">
    <source>
        <dbReference type="ARBA" id="ARBA00023295"/>
    </source>
</evidence>
<dbReference type="Pfam" id="PF12899">
    <property type="entry name" value="Glyco_hydro_100"/>
    <property type="match status" value="7"/>
</dbReference>
<dbReference type="EC" id="3.2.1.26" evidence="3"/>
<accession>A0A8X8XK72</accession>
<dbReference type="GO" id="GO:0009507">
    <property type="term" value="C:chloroplast"/>
    <property type="evidence" value="ECO:0007669"/>
    <property type="project" value="TreeGrafter"/>
</dbReference>
<comment type="catalytic activity">
    <reaction evidence="1">
        <text>Hydrolysis of terminal non-reducing beta-D-fructofuranoside residues in beta-D-fructofuranosides.</text>
        <dbReference type="EC" id="3.2.1.26"/>
    </reaction>
</comment>
<evidence type="ECO:0000256" key="3">
    <source>
        <dbReference type="ARBA" id="ARBA00012758"/>
    </source>
</evidence>
<dbReference type="PANTHER" id="PTHR31916">
    <property type="match status" value="1"/>
</dbReference>
<dbReference type="GO" id="GO:0005987">
    <property type="term" value="P:sucrose catabolic process"/>
    <property type="evidence" value="ECO:0007669"/>
    <property type="project" value="TreeGrafter"/>
</dbReference>
<dbReference type="PANTHER" id="PTHR31916:SF28">
    <property type="entry name" value="NEUTRAL_ALKALINE INVERTASE 3, CHLOROPLASTIC"/>
    <property type="match status" value="1"/>
</dbReference>
<evidence type="ECO:0000256" key="2">
    <source>
        <dbReference type="ARBA" id="ARBA00007671"/>
    </source>
</evidence>
<dbReference type="SUPFAM" id="SSF48208">
    <property type="entry name" value="Six-hairpin glycosidases"/>
    <property type="match status" value="4"/>
</dbReference>
<keyword evidence="8" id="KW-1185">Reference proteome</keyword>
<gene>
    <name evidence="7" type="ORF">SASPL_122567</name>
</gene>
<dbReference type="GO" id="GO:0004575">
    <property type="term" value="F:sucrose alpha-glucosidase activity"/>
    <property type="evidence" value="ECO:0007669"/>
    <property type="project" value="TreeGrafter"/>
</dbReference>
<dbReference type="Gene3D" id="1.50.10.10">
    <property type="match status" value="3"/>
</dbReference>
<keyword evidence="4" id="KW-0378">Hydrolase</keyword>
<keyword evidence="5" id="KW-0119">Carbohydrate metabolism</keyword>
<evidence type="ECO:0000256" key="4">
    <source>
        <dbReference type="ARBA" id="ARBA00022801"/>
    </source>
</evidence>
<evidence type="ECO:0000256" key="5">
    <source>
        <dbReference type="ARBA" id="ARBA00023277"/>
    </source>
</evidence>
<dbReference type="InterPro" id="IPR024746">
    <property type="entry name" value="Glyco_hydro_100"/>
</dbReference>
<dbReference type="InterPro" id="IPR012341">
    <property type="entry name" value="6hp_glycosidase-like_sf"/>
</dbReference>
<dbReference type="InterPro" id="IPR008928">
    <property type="entry name" value="6-hairpin_glycosidase_sf"/>
</dbReference>
<organism evidence="7">
    <name type="scientific">Salvia splendens</name>
    <name type="common">Scarlet sage</name>
    <dbReference type="NCBI Taxonomy" id="180675"/>
    <lineage>
        <taxon>Eukaryota</taxon>
        <taxon>Viridiplantae</taxon>
        <taxon>Streptophyta</taxon>
        <taxon>Embryophyta</taxon>
        <taxon>Tracheophyta</taxon>
        <taxon>Spermatophyta</taxon>
        <taxon>Magnoliopsida</taxon>
        <taxon>eudicotyledons</taxon>
        <taxon>Gunneridae</taxon>
        <taxon>Pentapetalae</taxon>
        <taxon>asterids</taxon>
        <taxon>lamiids</taxon>
        <taxon>Lamiales</taxon>
        <taxon>Lamiaceae</taxon>
        <taxon>Nepetoideae</taxon>
        <taxon>Mentheae</taxon>
        <taxon>Salviinae</taxon>
        <taxon>Salvia</taxon>
        <taxon>Salvia subgen. Calosphace</taxon>
        <taxon>core Calosphace</taxon>
    </lineage>
</organism>
<reference evidence="7" key="2">
    <citation type="submission" date="2020-08" db="EMBL/GenBank/DDBJ databases">
        <title>Plant Genome Project.</title>
        <authorList>
            <person name="Zhang R.-G."/>
        </authorList>
    </citation>
    <scope>NUCLEOTIDE SEQUENCE</scope>
    <source>
        <strain evidence="7">Huo1</strain>
        <tissue evidence="7">Leaf</tissue>
    </source>
</reference>
<dbReference type="Proteomes" id="UP000298416">
    <property type="component" value="Unassembled WGS sequence"/>
</dbReference>
<sequence>MLQDAPKRRLSYWKPAHMDFRFFSLGNLWAIVCSLVTTQQSHAILDLIEAKWSDLVSNMPLKICYPALEGQEWSIITGSDPKNTPWSYHNGGSWPTLLWQGLFGLSHQATHAKRGIQHYELENMIGILKLRRLPNYIFTVPMAVSPSEAAPRVLPGPVPFQVFRNLRSASRLSFKESAQETSREDTSKRLVNDIAKDLDDQRFEAAQHLKREKEGLRRGDEAAFDTAVGQTISRTDANSLEEEAWNLLRASMVYYCGSPVGTIAANDPSDSNMLNYDQVFIRDFVPSGIAFLLNGEYEIVRNFILHTLQLQSWEKTIDCHSPGQGLMPASFKVRVVPLDGDDSATEEVLDPDFGEAAIGRVAPVDSGLWWIILLRAYGKSSGDLSVQQRIDVQTGIKMILKLCLADGFDMFPTLLVTDGSCMIDRRMGIHGHPLEIQALFYSALLCAREMLAPEEASADLTMALNNRSNFSLACGLDAPKRRLSYWKPAHMDFRFFSLGNLWAIVCSLVTTQQSHAILDLIEAKWSDLVSNMPLKICYPALEGQEWSIITGSDPKNTPWSYHNGGSWPTLLWQGLFGLSHQATHAKRGIQHYELENMIGILKLRRLPNYIFTVPMAVSPSEAAPRVLPGPVPFQVFRNLRSASRLSFKESAQETSREDTSKRLVNDIAKDLDDQRFEAAQHLKREKEGPRRGDEAAFDTAVGQTISRTDANSLEEEAWNLLRASMVYYCGSPVGTIAANDPSDSNMLNYDQVFIRDFVPSGIAFLLNGEYEIVRNFILHTLQLQSWEKTIDCHSPGQGLMPASFKVRVVPLDGDDSATEEVLDPDFGEAAIGRVAPVDSGLWWIILLRAYGKSSGDLSVQQRIDVQTGIKMILKLCLADGFDMFPTLLVTDGSCMIDRRMGIHGHPLEIQALFYSALLCAREMLAPEEASADLTMALNNRSNFSLACGLDAPKRRLSYWKPAHMDFRFFSLGNLWAIVCSLVTTQQSHAILDLIEAKWSDLVSNMPLKICYPALEGQEWSIITGSDPKNTPWSYHNGGSWPTLLWQGLFGLSHQATHAKRGIQHYELENMIGILKLRRLPNYIFTVPMAVSPSEAAPRVLPGPVPFQVFRNLRSASRLSFKESAQETSREDTSKRLVNDIAKDLDDQRFEAAQHLKREKEGPRRGDEAAFDTAVGQTISRTDANSLEEEAWNLLRASMVYYCGSPVGTIAANDPSDSNMLNYDQVFIRDFVPSGIAFLLNGEYEIVRNFILHTLQLQSWEKTIDCHSPGQGLMPASFKVRVVPLDGDDSATEEVLDPDFGEAAIGRVAPVDSGLWWIILLRAYGKSSGDLSVQQRIDVQTGIKMILKLCLADGFDMFPTLLVTDGSCMIDRRMGIHGHPLEIQALFYSALLCAREMLAPEEASADLTMALNNRSNFSLACGLDAPKRRLSYWKPAHMDFRFFSLGNLWAIVCSLVTTQQSHAILDLIEAKWSDLVSNMPLKICYPALEGQEWSIITGSDPKNTPWSYHNGGSWPTLLWQLTVACLKINRPEIAENAIKIAEKRLAKDKWPEYYDTKGARFIGKQARLFQSWSIAGYLVTKLLMKNPSAANILVKVEDAELLNVFSCALNANPRGKRRKGPKQSFII</sequence>
<reference evidence="7" key="1">
    <citation type="submission" date="2018-01" db="EMBL/GenBank/DDBJ databases">
        <authorList>
            <person name="Mao J.F."/>
        </authorList>
    </citation>
    <scope>NUCLEOTIDE SEQUENCE</scope>
    <source>
        <strain evidence="7">Huo1</strain>
        <tissue evidence="7">Leaf</tissue>
    </source>
</reference>
<comment type="caution">
    <text evidence="7">The sequence shown here is derived from an EMBL/GenBank/DDBJ whole genome shotgun (WGS) entry which is preliminary data.</text>
</comment>
<name>A0A8X8XK72_SALSN</name>
<evidence type="ECO:0000313" key="8">
    <source>
        <dbReference type="Proteomes" id="UP000298416"/>
    </source>
</evidence>
<comment type="similarity">
    <text evidence="2">Belongs to the glycosyl hydrolase 100 family.</text>
</comment>
<protein>
    <recommendedName>
        <fullName evidence="3">beta-fructofuranosidase</fullName>
        <ecNumber evidence="3">3.2.1.26</ecNumber>
    </recommendedName>
</protein>
<dbReference type="GO" id="GO:0033926">
    <property type="term" value="F:endo-alpha-N-acetylgalactosaminidase activity"/>
    <property type="evidence" value="ECO:0007669"/>
    <property type="project" value="InterPro"/>
</dbReference>
<proteinExistence type="inferred from homology"/>
<evidence type="ECO:0000256" key="1">
    <source>
        <dbReference type="ARBA" id="ARBA00000094"/>
    </source>
</evidence>
<evidence type="ECO:0000313" key="7">
    <source>
        <dbReference type="EMBL" id="KAG6415163.1"/>
    </source>
</evidence>
<dbReference type="EMBL" id="PNBA02000008">
    <property type="protein sequence ID" value="KAG6415163.1"/>
    <property type="molecule type" value="Genomic_DNA"/>
</dbReference>
<keyword evidence="6" id="KW-0326">Glycosidase</keyword>